<dbReference type="OrthoDB" id="4177236at2759"/>
<dbReference type="STRING" id="686832.A0A0C3CLI5"/>
<dbReference type="AlphaFoldDB" id="A0A0C3CLI5"/>
<evidence type="ECO:0000313" key="3">
    <source>
        <dbReference type="Proteomes" id="UP000053424"/>
    </source>
</evidence>
<keyword evidence="3" id="KW-1185">Reference proteome</keyword>
<dbReference type="PANTHER" id="PTHR21310">
    <property type="entry name" value="AMINOGLYCOSIDE PHOSPHOTRANSFERASE-RELATED-RELATED"/>
    <property type="match status" value="1"/>
</dbReference>
<feature type="domain" description="Aminoglycoside phosphotransferase" evidence="1">
    <location>
        <begin position="87"/>
        <end position="279"/>
    </location>
</feature>
<dbReference type="PANTHER" id="PTHR21310:SF39">
    <property type="entry name" value="AMINOGLYCOSIDE PHOSPHOTRANSFERASE DOMAIN-CONTAINING PROTEIN"/>
    <property type="match status" value="1"/>
</dbReference>
<proteinExistence type="predicted"/>
<gene>
    <name evidence="2" type="ORF">M413DRAFT_25370</name>
</gene>
<dbReference type="InterPro" id="IPR011009">
    <property type="entry name" value="Kinase-like_dom_sf"/>
</dbReference>
<dbReference type="HOGENOM" id="CLU_021768_2_1_1"/>
<organism evidence="2 3">
    <name type="scientific">Hebeloma cylindrosporum</name>
    <dbReference type="NCBI Taxonomy" id="76867"/>
    <lineage>
        <taxon>Eukaryota</taxon>
        <taxon>Fungi</taxon>
        <taxon>Dikarya</taxon>
        <taxon>Basidiomycota</taxon>
        <taxon>Agaricomycotina</taxon>
        <taxon>Agaricomycetes</taxon>
        <taxon>Agaricomycetidae</taxon>
        <taxon>Agaricales</taxon>
        <taxon>Agaricineae</taxon>
        <taxon>Hymenogastraceae</taxon>
        <taxon>Hebeloma</taxon>
    </lineage>
</organism>
<name>A0A0C3CLI5_HEBCY</name>
<dbReference type="SUPFAM" id="SSF56112">
    <property type="entry name" value="Protein kinase-like (PK-like)"/>
    <property type="match status" value="1"/>
</dbReference>
<accession>A0A0C3CLI5</accession>
<dbReference type="InterPro" id="IPR002575">
    <property type="entry name" value="Aminoglycoside_PTrfase"/>
</dbReference>
<dbReference type="InterPro" id="IPR051678">
    <property type="entry name" value="AGP_Transferase"/>
</dbReference>
<reference evidence="2 3" key="1">
    <citation type="submission" date="2014-04" db="EMBL/GenBank/DDBJ databases">
        <authorList>
            <consortium name="DOE Joint Genome Institute"/>
            <person name="Kuo A."/>
            <person name="Gay G."/>
            <person name="Dore J."/>
            <person name="Kohler A."/>
            <person name="Nagy L.G."/>
            <person name="Floudas D."/>
            <person name="Copeland A."/>
            <person name="Barry K.W."/>
            <person name="Cichocki N."/>
            <person name="Veneault-Fourrey C."/>
            <person name="LaButti K."/>
            <person name="Lindquist E.A."/>
            <person name="Lipzen A."/>
            <person name="Lundell T."/>
            <person name="Morin E."/>
            <person name="Murat C."/>
            <person name="Sun H."/>
            <person name="Tunlid A."/>
            <person name="Henrissat B."/>
            <person name="Grigoriev I.V."/>
            <person name="Hibbett D.S."/>
            <person name="Martin F."/>
            <person name="Nordberg H.P."/>
            <person name="Cantor M.N."/>
            <person name="Hua S.X."/>
        </authorList>
    </citation>
    <scope>NUCLEOTIDE SEQUENCE [LARGE SCALE GENOMIC DNA]</scope>
    <source>
        <strain evidence="3">h7</strain>
    </source>
</reference>
<dbReference type="EMBL" id="KN831773">
    <property type="protein sequence ID" value="KIM44979.1"/>
    <property type="molecule type" value="Genomic_DNA"/>
</dbReference>
<evidence type="ECO:0000259" key="1">
    <source>
        <dbReference type="Pfam" id="PF01636"/>
    </source>
</evidence>
<sequence length="325" mass="36969">MVQAEGSRLNRVIWVCSDALARVLECILPLSSPRHSPSDIDDISDEELLRLDRGGSKFKLPSTSIGTHNISRVTEHTVMKAVQGMETESDHPSEALVLELVAQQTSIPVPYVRRLVKSEDGTPYIAMEHIPGEQLLFVWPTLSWFGRARIAFTMHSYIRQLRKIRHPRSTVPGPLGGPDGGKFCPSPVFGPVVDTRGPFATYADLTHFFNERLALTLKSERKQPPSLETLTTFDDSQPLVLTHQDLNPRNFIVGDDGYLWLVDWAWSGFYPPWFEFVAMRRQSENEEGVTGQKNPKWDAMIPFVCGWFFTQERWIARIGRSLYWA</sequence>
<evidence type="ECO:0000313" key="2">
    <source>
        <dbReference type="EMBL" id="KIM44979.1"/>
    </source>
</evidence>
<reference evidence="3" key="2">
    <citation type="submission" date="2015-01" db="EMBL/GenBank/DDBJ databases">
        <title>Evolutionary Origins and Diversification of the Mycorrhizal Mutualists.</title>
        <authorList>
            <consortium name="DOE Joint Genome Institute"/>
            <consortium name="Mycorrhizal Genomics Consortium"/>
            <person name="Kohler A."/>
            <person name="Kuo A."/>
            <person name="Nagy L.G."/>
            <person name="Floudas D."/>
            <person name="Copeland A."/>
            <person name="Barry K.W."/>
            <person name="Cichocki N."/>
            <person name="Veneault-Fourrey C."/>
            <person name="LaButti K."/>
            <person name="Lindquist E.A."/>
            <person name="Lipzen A."/>
            <person name="Lundell T."/>
            <person name="Morin E."/>
            <person name="Murat C."/>
            <person name="Riley R."/>
            <person name="Ohm R."/>
            <person name="Sun H."/>
            <person name="Tunlid A."/>
            <person name="Henrissat B."/>
            <person name="Grigoriev I.V."/>
            <person name="Hibbett D.S."/>
            <person name="Martin F."/>
        </authorList>
    </citation>
    <scope>NUCLEOTIDE SEQUENCE [LARGE SCALE GENOMIC DNA]</scope>
    <source>
        <strain evidence="3">h7</strain>
    </source>
</reference>
<protein>
    <recommendedName>
        <fullName evidence="1">Aminoglycoside phosphotransferase domain-containing protein</fullName>
    </recommendedName>
</protein>
<dbReference type="Proteomes" id="UP000053424">
    <property type="component" value="Unassembled WGS sequence"/>
</dbReference>
<dbReference type="Pfam" id="PF01636">
    <property type="entry name" value="APH"/>
    <property type="match status" value="1"/>
</dbReference>
<dbReference type="Gene3D" id="3.90.1200.10">
    <property type="match status" value="1"/>
</dbReference>